<dbReference type="InterPro" id="IPR029044">
    <property type="entry name" value="Nucleotide-diphossugar_trans"/>
</dbReference>
<proteinExistence type="predicted"/>
<dbReference type="STRING" id="1440762.Y882_00270"/>
<name>A0A0G9H9P7_9GAMM</name>
<sequence length="425" mass="48468">MNDQTTTKKTCVFTSAALNYIPKVRMLFKSLRELHPEFELHLALSDVLPDDVDLSVEPFDEVHPLNTLDIPDVDGWAFCHNIVELSTAIKPFLLEKLLRRENCERVLYFDPDMVLFSRVDDLIDALGDANVILTPHQIEPESRLRAVIDNEICSLKHGIYNLGFVGVKATDEGLRFADWWKQRIYHFCRADIANGLFTDQRWIDLVPAFFSDVAIIRSPRHNVAPWNLTTRDISGDFETGFAVNGEKLGFYHFTGFDSGAHRMMASINARPGSNTGVLIDWYERETALLSADPLTNIKWAFGYFSNGEKINPAHRLVYRERVDLQCAFPNPFDATNGGYHGWITAQGRVEYPGIETGLPDPALLQLRQQLTAGFRPNQTEQFDWRRARNMAADAISSPKHASRYAKRAWEIVRQEGLRGITRRLD</sequence>
<accession>A0A0G9H9P7</accession>
<evidence type="ECO:0000313" key="2">
    <source>
        <dbReference type="Proteomes" id="UP000035481"/>
    </source>
</evidence>
<gene>
    <name evidence="1" type="ORF">Y882_00270</name>
</gene>
<protein>
    <recommendedName>
        <fullName evidence="3">Glycosyl transferase</fullName>
    </recommendedName>
</protein>
<evidence type="ECO:0008006" key="3">
    <source>
        <dbReference type="Google" id="ProtNLM"/>
    </source>
</evidence>
<dbReference type="EMBL" id="JPLA01000001">
    <property type="protein sequence ID" value="KLD66151.1"/>
    <property type="molecule type" value="Genomic_DNA"/>
</dbReference>
<dbReference type="Gene3D" id="3.90.550.10">
    <property type="entry name" value="Spore Coat Polysaccharide Biosynthesis Protein SpsA, Chain A"/>
    <property type="match status" value="1"/>
</dbReference>
<dbReference type="RefSeq" id="WP_211259092.1">
    <property type="nucleotide sequence ID" value="NZ_JPLA01000001.1"/>
</dbReference>
<dbReference type="SUPFAM" id="SSF53448">
    <property type="entry name" value="Nucleotide-diphospho-sugar transferases"/>
    <property type="match status" value="1"/>
</dbReference>
<evidence type="ECO:0000313" key="1">
    <source>
        <dbReference type="EMBL" id="KLD66151.1"/>
    </source>
</evidence>
<organism evidence="1 2">
    <name type="scientific">Dyella japonica DSM 16301</name>
    <dbReference type="NCBI Taxonomy" id="1440762"/>
    <lineage>
        <taxon>Bacteria</taxon>
        <taxon>Pseudomonadati</taxon>
        <taxon>Pseudomonadota</taxon>
        <taxon>Gammaproteobacteria</taxon>
        <taxon>Lysobacterales</taxon>
        <taxon>Rhodanobacteraceae</taxon>
        <taxon>Dyella</taxon>
    </lineage>
</organism>
<dbReference type="PATRIC" id="fig|1440762.4.peg.50"/>
<dbReference type="Proteomes" id="UP000035481">
    <property type="component" value="Unassembled WGS sequence"/>
</dbReference>
<reference evidence="1 2" key="1">
    <citation type="journal article" date="2015" name="Antonie Van Leeuwenhoek">
        <title>A phylogenomic and molecular marker based taxonomic framework for the order Xanthomonadales: proposal to transfer the families Algiphilaceae and Solimonadaceae to the order Nevskiales ord. nov. and to create a new family within the order Xanthomonadales, the family Rhodanobacteraceae fam. nov., containing the genus Rhodanobacter and its closest relatives.</title>
        <authorList>
            <person name="Naushad S."/>
            <person name="Adeolu M."/>
            <person name="Wong S."/>
            <person name="Sohail M."/>
            <person name="Schellhorn H.E."/>
            <person name="Gupta R.S."/>
        </authorList>
    </citation>
    <scope>NUCLEOTIDE SEQUENCE [LARGE SCALE GENOMIC DNA]</scope>
    <source>
        <strain evidence="1 2">DSM 16301</strain>
    </source>
</reference>
<comment type="caution">
    <text evidence="1">The sequence shown here is derived from an EMBL/GenBank/DDBJ whole genome shotgun (WGS) entry which is preliminary data.</text>
</comment>
<dbReference type="AlphaFoldDB" id="A0A0G9H9P7"/>